<name>A0A183MF62_9TREM</name>
<dbReference type="EMBL" id="UZAI01016811">
    <property type="protein sequence ID" value="VDP16430.1"/>
    <property type="molecule type" value="Genomic_DNA"/>
</dbReference>
<dbReference type="AlphaFoldDB" id="A0A183MF62"/>
<proteinExistence type="predicted"/>
<protein>
    <submittedName>
        <fullName evidence="1">Uncharacterized protein</fullName>
    </submittedName>
</protein>
<keyword evidence="2" id="KW-1185">Reference proteome</keyword>
<gene>
    <name evidence="1" type="ORF">SMRZ_LOCUS14687</name>
</gene>
<evidence type="ECO:0000313" key="2">
    <source>
        <dbReference type="Proteomes" id="UP000277204"/>
    </source>
</evidence>
<sequence>MEAGDQQLVHTPFIPAGYWSPCAPSVWNPVKAPDIRFSSSHFRKQHPCHEEAGFLMKRGGGPNELDPPPKVSKTRESVDGDECVGDWQASLGCSLAERLEKITTVQHLTTRQVKRLLKDVLTNEDVVSALRRYIDGEFREPETGEVSAATRRRAKSLGLFSILSDLGENSDYHLESRAITRSLKNSNDNESTNPPNVVAPQQ</sequence>
<organism evidence="1 2">
    <name type="scientific">Schistosoma margrebowiei</name>
    <dbReference type="NCBI Taxonomy" id="48269"/>
    <lineage>
        <taxon>Eukaryota</taxon>
        <taxon>Metazoa</taxon>
        <taxon>Spiralia</taxon>
        <taxon>Lophotrochozoa</taxon>
        <taxon>Platyhelminthes</taxon>
        <taxon>Trematoda</taxon>
        <taxon>Digenea</taxon>
        <taxon>Strigeidida</taxon>
        <taxon>Schistosomatoidea</taxon>
        <taxon>Schistosomatidae</taxon>
        <taxon>Schistosoma</taxon>
    </lineage>
</organism>
<reference evidence="1 2" key="1">
    <citation type="submission" date="2018-11" db="EMBL/GenBank/DDBJ databases">
        <authorList>
            <consortium name="Pathogen Informatics"/>
        </authorList>
    </citation>
    <scope>NUCLEOTIDE SEQUENCE [LARGE SCALE GENOMIC DNA]</scope>
    <source>
        <strain evidence="1 2">Zambia</strain>
    </source>
</reference>
<dbReference type="Proteomes" id="UP000277204">
    <property type="component" value="Unassembled WGS sequence"/>
</dbReference>
<evidence type="ECO:0000313" key="1">
    <source>
        <dbReference type="EMBL" id="VDP16430.1"/>
    </source>
</evidence>
<accession>A0A183MF62</accession>
<dbReference type="STRING" id="48269.A0A183MF62"/>